<dbReference type="SUPFAM" id="SSF46785">
    <property type="entry name" value="Winged helix' DNA-binding domain"/>
    <property type="match status" value="1"/>
</dbReference>
<dbReference type="AlphaFoldDB" id="A0A3G1B4H3"/>
<evidence type="ECO:0008006" key="3">
    <source>
        <dbReference type="Google" id="ProtNLM"/>
    </source>
</evidence>
<sequence length="115" mass="13243">MREIVIDQDEQKQKALEVFSDNYTRIILSTMMETPKSALQISGETKIPLTTVYRKIHHLLEENLIRISGHIAENGKKNFLYKSKLKSFHVTFSKDRFAILVNTSGTCNFCLNSHV</sequence>
<dbReference type="KEGG" id="tah:SU86_001910"/>
<reference evidence="1 2" key="1">
    <citation type="journal article" date="2016" name="Sci. Rep.">
        <title>A novel ammonia-oxidizing archaeon from wastewater treatment plant: Its enrichment, physiological and genomic characteristics.</title>
        <authorList>
            <person name="Li Y."/>
            <person name="Ding K."/>
            <person name="Wen X."/>
            <person name="Zhang B."/>
            <person name="Shen B."/>
            <person name="Yang Y."/>
        </authorList>
    </citation>
    <scope>NUCLEOTIDE SEQUENCE [LARGE SCALE GENOMIC DNA]</scope>
    <source>
        <strain evidence="1 2">SAT1</strain>
    </source>
</reference>
<accession>A0A3G1B4H3</accession>
<dbReference type="InterPro" id="IPR036388">
    <property type="entry name" value="WH-like_DNA-bd_sf"/>
</dbReference>
<organism evidence="1 2">
    <name type="scientific">Candidatus Nitrosotenuis cloacae</name>
    <dbReference type="NCBI Taxonomy" id="1603555"/>
    <lineage>
        <taxon>Archaea</taxon>
        <taxon>Nitrososphaerota</taxon>
        <taxon>Candidatus Nitrosotenuis</taxon>
    </lineage>
</organism>
<dbReference type="Proteomes" id="UP000266745">
    <property type="component" value="Chromosome"/>
</dbReference>
<dbReference type="InterPro" id="IPR036390">
    <property type="entry name" value="WH_DNA-bd_sf"/>
</dbReference>
<name>A0A3G1B4H3_9ARCH</name>
<keyword evidence="2" id="KW-1185">Reference proteome</keyword>
<dbReference type="Gene3D" id="1.10.10.10">
    <property type="entry name" value="Winged helix-like DNA-binding domain superfamily/Winged helix DNA-binding domain"/>
    <property type="match status" value="1"/>
</dbReference>
<evidence type="ECO:0000313" key="1">
    <source>
        <dbReference type="EMBL" id="AJZ76566.1"/>
    </source>
</evidence>
<dbReference type="EMBL" id="CP011097">
    <property type="protein sequence ID" value="AJZ76566.1"/>
    <property type="molecule type" value="Genomic_DNA"/>
</dbReference>
<protein>
    <recommendedName>
        <fullName evidence="3">ArsR family transcriptional regulator</fullName>
    </recommendedName>
</protein>
<gene>
    <name evidence="1" type="ORF">SU86_001910</name>
</gene>
<evidence type="ECO:0000313" key="2">
    <source>
        <dbReference type="Proteomes" id="UP000266745"/>
    </source>
</evidence>
<proteinExistence type="predicted"/>